<comment type="caution">
    <text evidence="1">The sequence shown here is derived from an EMBL/GenBank/DDBJ whole genome shotgun (WGS) entry which is preliminary data.</text>
</comment>
<dbReference type="EMBL" id="JPMI01000075">
    <property type="protein sequence ID" value="KFA92954.1"/>
    <property type="molecule type" value="Genomic_DNA"/>
</dbReference>
<dbReference type="Proteomes" id="UP000028547">
    <property type="component" value="Unassembled WGS sequence"/>
</dbReference>
<reference evidence="1 2" key="1">
    <citation type="submission" date="2014-07" db="EMBL/GenBank/DDBJ databases">
        <title>Draft Genome Sequence of Gephyronic Acid Producer, Cystobacter violaceus Strain Cb vi76.</title>
        <authorList>
            <person name="Stevens D.C."/>
            <person name="Young J."/>
            <person name="Carmichael R."/>
            <person name="Tan J."/>
            <person name="Taylor R.E."/>
        </authorList>
    </citation>
    <scope>NUCLEOTIDE SEQUENCE [LARGE SCALE GENOMIC DNA]</scope>
    <source>
        <strain evidence="1 2">Cb vi76</strain>
    </source>
</reference>
<evidence type="ECO:0000313" key="2">
    <source>
        <dbReference type="Proteomes" id="UP000028547"/>
    </source>
</evidence>
<evidence type="ECO:0000313" key="1">
    <source>
        <dbReference type="EMBL" id="KFA92954.1"/>
    </source>
</evidence>
<organism evidence="1 2">
    <name type="scientific">Archangium violaceum Cb vi76</name>
    <dbReference type="NCBI Taxonomy" id="1406225"/>
    <lineage>
        <taxon>Bacteria</taxon>
        <taxon>Pseudomonadati</taxon>
        <taxon>Myxococcota</taxon>
        <taxon>Myxococcia</taxon>
        <taxon>Myxococcales</taxon>
        <taxon>Cystobacterineae</taxon>
        <taxon>Archangiaceae</taxon>
        <taxon>Archangium</taxon>
    </lineage>
</organism>
<protein>
    <submittedName>
        <fullName evidence="1">Uncharacterized protein</fullName>
    </submittedName>
</protein>
<sequence>MSHGNGGKRCHLGPGAGTLEGRGFREGNVAMRMRLDTMAGETFLRLEDGVVRQEDGPRLALVTRGEELARLLEGAMACSFSHEVPERAEESAVVERFLRDCSEYSDVRGLPDSLREEMEEHFAGLLDALWKLDWLVFGEARETTLVPGEDPVRGRAVTLCLARYDSPSVQLGEKLRRYVESFKEAVVRIEGRSDANEGGAGNLLH</sequence>
<dbReference type="AlphaFoldDB" id="A0A084SWW9"/>
<name>A0A084SWW9_9BACT</name>
<accession>A0A084SWW9</accession>
<proteinExistence type="predicted"/>
<gene>
    <name evidence="1" type="ORF">Q664_11720</name>
</gene>